<comment type="caution">
    <text evidence="1">The sequence shown here is derived from an EMBL/GenBank/DDBJ whole genome shotgun (WGS) entry which is preliminary data.</text>
</comment>
<dbReference type="OrthoDB" id="10421886at2759"/>
<gene>
    <name evidence="1" type="ORF">BGZ70_001377</name>
</gene>
<name>A0A9P6JC42_MORAP</name>
<accession>A0A9P6JC42</accession>
<dbReference type="Proteomes" id="UP000738359">
    <property type="component" value="Unassembled WGS sequence"/>
</dbReference>
<proteinExistence type="predicted"/>
<organism evidence="1 2">
    <name type="scientific">Mortierella alpina</name>
    <name type="common">Oleaginous fungus</name>
    <name type="synonym">Mortierella renispora</name>
    <dbReference type="NCBI Taxonomy" id="64518"/>
    <lineage>
        <taxon>Eukaryota</taxon>
        <taxon>Fungi</taxon>
        <taxon>Fungi incertae sedis</taxon>
        <taxon>Mucoromycota</taxon>
        <taxon>Mortierellomycotina</taxon>
        <taxon>Mortierellomycetes</taxon>
        <taxon>Mortierellales</taxon>
        <taxon>Mortierellaceae</taxon>
        <taxon>Mortierella</taxon>
    </lineage>
</organism>
<evidence type="ECO:0000313" key="2">
    <source>
        <dbReference type="Proteomes" id="UP000738359"/>
    </source>
</evidence>
<dbReference type="AlphaFoldDB" id="A0A9P6JC42"/>
<keyword evidence="2" id="KW-1185">Reference proteome</keyword>
<reference evidence="1" key="1">
    <citation type="journal article" date="2020" name="Fungal Divers.">
        <title>Resolving the Mortierellaceae phylogeny through synthesis of multi-gene phylogenetics and phylogenomics.</title>
        <authorList>
            <person name="Vandepol N."/>
            <person name="Liber J."/>
            <person name="Desiro A."/>
            <person name="Na H."/>
            <person name="Kennedy M."/>
            <person name="Barry K."/>
            <person name="Grigoriev I.V."/>
            <person name="Miller A.N."/>
            <person name="O'Donnell K."/>
            <person name="Stajich J.E."/>
            <person name="Bonito G."/>
        </authorList>
    </citation>
    <scope>NUCLEOTIDE SEQUENCE</scope>
    <source>
        <strain evidence="1">CK1249</strain>
    </source>
</reference>
<dbReference type="EMBL" id="JAAAHY010000130">
    <property type="protein sequence ID" value="KAF9966763.1"/>
    <property type="molecule type" value="Genomic_DNA"/>
</dbReference>
<protein>
    <submittedName>
        <fullName evidence="1">Uncharacterized protein</fullName>
    </submittedName>
</protein>
<evidence type="ECO:0000313" key="1">
    <source>
        <dbReference type="EMBL" id="KAF9966763.1"/>
    </source>
</evidence>
<sequence>MSLSDRLSEMISFAELDKYHQPWSSSAPEGQITMPAAEVLTEEAAMIHPAVGLTQHTDQASYYPEAETATPQCYAQYSEPVSAFNGLQHTTFATQDPYGPIYYEYDALGGTFYQPHQDPAMDMAAQWPIQGAAPLTLSQQPSQSFVEMTEHIDDDAVDYSTPLYALTAQSSAPSQPRFRWRPHRLY</sequence>